<name>A0A2U3L2W5_9FIRM</name>
<dbReference type="EMBL" id="OMOF01000279">
    <property type="protein sequence ID" value="SPF46274.1"/>
    <property type="molecule type" value="Genomic_DNA"/>
</dbReference>
<gene>
    <name evidence="1" type="ORF">SBF1_350003</name>
</gene>
<organism evidence="1 2">
    <name type="scientific">Candidatus Desulfosporosinus infrequens</name>
    <dbReference type="NCBI Taxonomy" id="2043169"/>
    <lineage>
        <taxon>Bacteria</taxon>
        <taxon>Bacillati</taxon>
        <taxon>Bacillota</taxon>
        <taxon>Clostridia</taxon>
        <taxon>Eubacteriales</taxon>
        <taxon>Desulfitobacteriaceae</taxon>
        <taxon>Desulfosporosinus</taxon>
    </lineage>
</organism>
<reference evidence="2" key="1">
    <citation type="submission" date="2018-02" db="EMBL/GenBank/DDBJ databases">
        <authorList>
            <person name="Hausmann B."/>
        </authorList>
    </citation>
    <scope>NUCLEOTIDE SEQUENCE [LARGE SCALE GENOMIC DNA]</scope>
    <source>
        <strain evidence="2">Peat soil MAG SbF1</strain>
    </source>
</reference>
<accession>A0A2U3L2W5</accession>
<protein>
    <recommendedName>
        <fullName evidence="3">SpoVT-AbrB domain-containing protein</fullName>
    </recommendedName>
</protein>
<evidence type="ECO:0008006" key="3">
    <source>
        <dbReference type="Google" id="ProtNLM"/>
    </source>
</evidence>
<evidence type="ECO:0000313" key="1">
    <source>
        <dbReference type="EMBL" id="SPF46274.1"/>
    </source>
</evidence>
<proteinExistence type="predicted"/>
<sequence length="87" mass="10275">MEATQHVKHSSINEDYRVVLIPKDMVDFIKEKLGKDVLWVYDEESKELTLIKRPDSYTEALSGLGEEMWRKVGGTEYIRRDRGQWDD</sequence>
<dbReference type="AlphaFoldDB" id="A0A2U3L2W5"/>
<dbReference type="Proteomes" id="UP000238916">
    <property type="component" value="Unassembled WGS sequence"/>
</dbReference>
<evidence type="ECO:0000313" key="2">
    <source>
        <dbReference type="Proteomes" id="UP000238916"/>
    </source>
</evidence>